<dbReference type="Gene3D" id="3.80.10.10">
    <property type="entry name" value="Ribonuclease Inhibitor"/>
    <property type="match status" value="1"/>
</dbReference>
<gene>
    <name evidence="1" type="ORF">RhiirA4_456667</name>
</gene>
<accession>A0A2I1G846</accession>
<reference evidence="1 2" key="1">
    <citation type="submission" date="2015-10" db="EMBL/GenBank/DDBJ databases">
        <title>Genome analyses suggest a sexual origin of heterokaryosis in a supposedly ancient asexual fungus.</title>
        <authorList>
            <person name="Ropars J."/>
            <person name="Sedzielewska K."/>
            <person name="Noel J."/>
            <person name="Charron P."/>
            <person name="Farinelli L."/>
            <person name="Marton T."/>
            <person name="Kruger M."/>
            <person name="Pelin A."/>
            <person name="Brachmann A."/>
            <person name="Corradi N."/>
        </authorList>
    </citation>
    <scope>NUCLEOTIDE SEQUENCE [LARGE SCALE GENOMIC DNA]</scope>
    <source>
        <strain evidence="1 2">A4</strain>
    </source>
</reference>
<proteinExistence type="predicted"/>
<evidence type="ECO:0008006" key="3">
    <source>
        <dbReference type="Google" id="ProtNLM"/>
    </source>
</evidence>
<dbReference type="EMBL" id="LLXI01000218">
    <property type="protein sequence ID" value="PKY42804.1"/>
    <property type="molecule type" value="Genomic_DNA"/>
</dbReference>
<protein>
    <recommendedName>
        <fullName evidence="3">F-box domain-containing protein</fullName>
    </recommendedName>
</protein>
<keyword evidence="2" id="KW-1185">Reference proteome</keyword>
<sequence length="453" mass="52301">MISTLPTDCLNKIFECLEEDKATLHSCLLVNRLCCRISVEILWRNIWDFKCIDQIIRTLIDCLPNESKELLINNGVTSIPISNPPLFNYVSFCKVLSIPHLLIGYCTYIEILTKDPKNYLIIQEILKMFMKQISSLKKMDFCFFEDDYDYYYSFYEKYNFLNFINFPGANDCLKNLSELICDSYINSEFFLQLSKICHNINSLVIKFEETVSVVGIKDLIFCQNNLKSISFTCNDGRDIFDNDILNCFKASTKHSNTLTKLFLYGISLPSTFTKIIFSNLRALKLVFSINVDTLIKFLVNNGKNLEELSVFHCDNNSLNLAIANYCQNLKSLHIHFPSNGIEELKMIFVNCQQLESIITSCGYTHLSGKRLLELVAKYSPKNFHELKLLEANLNSKDHLESFFSSWKDRIPLKPFSLIINGNGKDPLNNNIIRKLVEKYKGLGVIKKFENSNK</sequence>
<evidence type="ECO:0000313" key="2">
    <source>
        <dbReference type="Proteomes" id="UP000234323"/>
    </source>
</evidence>
<organism evidence="1 2">
    <name type="scientific">Rhizophagus irregularis</name>
    <dbReference type="NCBI Taxonomy" id="588596"/>
    <lineage>
        <taxon>Eukaryota</taxon>
        <taxon>Fungi</taxon>
        <taxon>Fungi incertae sedis</taxon>
        <taxon>Mucoromycota</taxon>
        <taxon>Glomeromycotina</taxon>
        <taxon>Glomeromycetes</taxon>
        <taxon>Glomerales</taxon>
        <taxon>Glomeraceae</taxon>
        <taxon>Rhizophagus</taxon>
    </lineage>
</organism>
<comment type="caution">
    <text evidence="1">The sequence shown here is derived from an EMBL/GenBank/DDBJ whole genome shotgun (WGS) entry which is preliminary data.</text>
</comment>
<dbReference type="SUPFAM" id="SSF52047">
    <property type="entry name" value="RNI-like"/>
    <property type="match status" value="1"/>
</dbReference>
<evidence type="ECO:0000313" key="1">
    <source>
        <dbReference type="EMBL" id="PKY42804.1"/>
    </source>
</evidence>
<dbReference type="Proteomes" id="UP000234323">
    <property type="component" value="Unassembled WGS sequence"/>
</dbReference>
<dbReference type="InterPro" id="IPR032675">
    <property type="entry name" value="LRR_dom_sf"/>
</dbReference>
<dbReference type="VEuPathDB" id="FungiDB:FUN_006886"/>
<dbReference type="AlphaFoldDB" id="A0A2I1G846"/>
<name>A0A2I1G846_9GLOM</name>
<dbReference type="VEuPathDB" id="FungiDB:RhiirA1_466336"/>
<dbReference type="VEuPathDB" id="FungiDB:RhiirFUN_016919"/>